<feature type="domain" description="Ice-binding protein C-terminal" evidence="3">
    <location>
        <begin position="177"/>
        <end position="201"/>
    </location>
</feature>
<dbReference type="RefSeq" id="WP_146374065.1">
    <property type="nucleotide sequence ID" value="NZ_SJPP01000003.1"/>
</dbReference>
<feature type="chain" id="PRO_5023076649" evidence="2">
    <location>
        <begin position="23"/>
        <end position="206"/>
    </location>
</feature>
<dbReference type="OrthoDB" id="286964at2"/>
<proteinExistence type="predicted"/>
<gene>
    <name evidence="4" type="ORF">CA54_56790</name>
</gene>
<keyword evidence="1" id="KW-0472">Membrane</keyword>
<reference evidence="4 5" key="1">
    <citation type="submission" date="2019-02" db="EMBL/GenBank/DDBJ databases">
        <title>Deep-cultivation of Planctomycetes and their phenomic and genomic characterization uncovers novel biology.</title>
        <authorList>
            <person name="Wiegand S."/>
            <person name="Jogler M."/>
            <person name="Boedeker C."/>
            <person name="Pinto D."/>
            <person name="Vollmers J."/>
            <person name="Rivas-Marin E."/>
            <person name="Kohn T."/>
            <person name="Peeters S.H."/>
            <person name="Heuer A."/>
            <person name="Rast P."/>
            <person name="Oberbeckmann S."/>
            <person name="Bunk B."/>
            <person name="Jeske O."/>
            <person name="Meyerdierks A."/>
            <person name="Storesund J.E."/>
            <person name="Kallscheuer N."/>
            <person name="Luecker S."/>
            <person name="Lage O.M."/>
            <person name="Pohl T."/>
            <person name="Merkel B.J."/>
            <person name="Hornburger P."/>
            <person name="Mueller R.-W."/>
            <person name="Bruemmer F."/>
            <person name="Labrenz M."/>
            <person name="Spormann A.M."/>
            <person name="Op Den Camp H."/>
            <person name="Overmann J."/>
            <person name="Amann R."/>
            <person name="Jetten M.S.M."/>
            <person name="Mascher T."/>
            <person name="Medema M.H."/>
            <person name="Devos D.P."/>
            <person name="Kaster A.-K."/>
            <person name="Ovreas L."/>
            <person name="Rohde M."/>
            <person name="Galperin M.Y."/>
            <person name="Jogler C."/>
        </authorList>
    </citation>
    <scope>NUCLEOTIDE SEQUENCE [LARGE SCALE GENOMIC DNA]</scope>
    <source>
        <strain evidence="4 5">CA54</strain>
    </source>
</reference>
<dbReference type="AlphaFoldDB" id="A0A5C6B9R9"/>
<evidence type="ECO:0000259" key="3">
    <source>
        <dbReference type="Pfam" id="PF07589"/>
    </source>
</evidence>
<accession>A0A5C6B9R9</accession>
<protein>
    <submittedName>
        <fullName evidence="4">PEP-CTERM motif protein</fullName>
    </submittedName>
</protein>
<keyword evidence="5" id="KW-1185">Reference proteome</keyword>
<evidence type="ECO:0000256" key="1">
    <source>
        <dbReference type="SAM" id="Phobius"/>
    </source>
</evidence>
<dbReference type="Proteomes" id="UP000320735">
    <property type="component" value="Unassembled WGS sequence"/>
</dbReference>
<evidence type="ECO:0000256" key="2">
    <source>
        <dbReference type="SAM" id="SignalP"/>
    </source>
</evidence>
<keyword evidence="2" id="KW-0732">Signal</keyword>
<name>A0A5C6B9R9_9PLAN</name>
<evidence type="ECO:0000313" key="4">
    <source>
        <dbReference type="EMBL" id="TWU07274.1"/>
    </source>
</evidence>
<dbReference type="InterPro" id="IPR013424">
    <property type="entry name" value="Ice-binding_C"/>
</dbReference>
<keyword evidence="1" id="KW-1133">Transmembrane helix</keyword>
<keyword evidence="1" id="KW-0812">Transmembrane</keyword>
<sequence precursor="true">MSKLILGVVVVIGLAVSSPLQAGQTFDLRDASIEDIDESASFDLFGANGLVVTVSANIGELNRTSSAFGINAPLTGDDTDTIDAINGIEAVILTFNRHVLFDAITLSLYTPEPSAAIEDIAGLTIGAFPTVYPVAINPAVDPYSFTSDNFVAIGQSVELQWVQGNGFSFDNFTVSVIPEPSTFALLGIGGVALVGYGWRRKRRQVA</sequence>
<dbReference type="EMBL" id="SJPP01000003">
    <property type="protein sequence ID" value="TWU07274.1"/>
    <property type="molecule type" value="Genomic_DNA"/>
</dbReference>
<comment type="caution">
    <text evidence="4">The sequence shown here is derived from an EMBL/GenBank/DDBJ whole genome shotgun (WGS) entry which is preliminary data.</text>
</comment>
<feature type="transmembrane region" description="Helical" evidence="1">
    <location>
        <begin position="181"/>
        <end position="198"/>
    </location>
</feature>
<organism evidence="4 5">
    <name type="scientific">Symmachiella macrocystis</name>
    <dbReference type="NCBI Taxonomy" id="2527985"/>
    <lineage>
        <taxon>Bacteria</taxon>
        <taxon>Pseudomonadati</taxon>
        <taxon>Planctomycetota</taxon>
        <taxon>Planctomycetia</taxon>
        <taxon>Planctomycetales</taxon>
        <taxon>Planctomycetaceae</taxon>
        <taxon>Symmachiella</taxon>
    </lineage>
</organism>
<dbReference type="Pfam" id="PF07589">
    <property type="entry name" value="PEP-CTERM"/>
    <property type="match status" value="1"/>
</dbReference>
<dbReference type="NCBIfam" id="TIGR02595">
    <property type="entry name" value="PEP_CTERM"/>
    <property type="match status" value="1"/>
</dbReference>
<evidence type="ECO:0000313" key="5">
    <source>
        <dbReference type="Proteomes" id="UP000320735"/>
    </source>
</evidence>
<feature type="signal peptide" evidence="2">
    <location>
        <begin position="1"/>
        <end position="22"/>
    </location>
</feature>